<feature type="compositionally biased region" description="Basic and acidic residues" evidence="1">
    <location>
        <begin position="18"/>
        <end position="27"/>
    </location>
</feature>
<keyword evidence="3" id="KW-1185">Reference proteome</keyword>
<name>A0AA39X9S7_9PEZI</name>
<feature type="region of interest" description="Disordered" evidence="1">
    <location>
        <begin position="1"/>
        <end position="80"/>
    </location>
</feature>
<evidence type="ECO:0000256" key="1">
    <source>
        <dbReference type="SAM" id="MobiDB-lite"/>
    </source>
</evidence>
<feature type="compositionally biased region" description="Basic and acidic residues" evidence="1">
    <location>
        <begin position="205"/>
        <end position="214"/>
    </location>
</feature>
<protein>
    <submittedName>
        <fullName evidence="2">Uncharacterized protein</fullName>
    </submittedName>
</protein>
<comment type="caution">
    <text evidence="2">The sequence shown here is derived from an EMBL/GenBank/DDBJ whole genome shotgun (WGS) entry which is preliminary data.</text>
</comment>
<feature type="region of interest" description="Disordered" evidence="1">
    <location>
        <begin position="149"/>
        <end position="169"/>
    </location>
</feature>
<dbReference type="EMBL" id="JAULSR010000002">
    <property type="protein sequence ID" value="KAK0629972.1"/>
    <property type="molecule type" value="Genomic_DNA"/>
</dbReference>
<evidence type="ECO:0000313" key="3">
    <source>
        <dbReference type="Proteomes" id="UP001174934"/>
    </source>
</evidence>
<accession>A0AA39X9S7</accession>
<reference evidence="2" key="1">
    <citation type="submission" date="2023-06" db="EMBL/GenBank/DDBJ databases">
        <title>Genome-scale phylogeny and comparative genomics of the fungal order Sordariales.</title>
        <authorList>
            <consortium name="Lawrence Berkeley National Laboratory"/>
            <person name="Hensen N."/>
            <person name="Bonometti L."/>
            <person name="Westerberg I."/>
            <person name="Brannstrom I.O."/>
            <person name="Guillou S."/>
            <person name="Cros-Aarteil S."/>
            <person name="Calhoun S."/>
            <person name="Haridas S."/>
            <person name="Kuo A."/>
            <person name="Mondo S."/>
            <person name="Pangilinan J."/>
            <person name="Riley R."/>
            <person name="LaButti K."/>
            <person name="Andreopoulos B."/>
            <person name="Lipzen A."/>
            <person name="Chen C."/>
            <person name="Yanf M."/>
            <person name="Daum C."/>
            <person name="Ng V."/>
            <person name="Clum A."/>
            <person name="Steindorff A."/>
            <person name="Ohm R."/>
            <person name="Martin F."/>
            <person name="Silar P."/>
            <person name="Natvig D."/>
            <person name="Lalanne C."/>
            <person name="Gautier V."/>
            <person name="Ament-velasquez S.L."/>
            <person name="Kruys A."/>
            <person name="Hutchinson M.I."/>
            <person name="Powell A.J."/>
            <person name="Barry K."/>
            <person name="Miller A.N."/>
            <person name="Grigoriev I.V."/>
            <person name="Debuchy R."/>
            <person name="Gladieux P."/>
            <person name="Thoren M.H."/>
            <person name="Johannesson H."/>
        </authorList>
    </citation>
    <scope>NUCLEOTIDE SEQUENCE</scope>
    <source>
        <strain evidence="2">SMH3391-2</strain>
    </source>
</reference>
<feature type="compositionally biased region" description="Polar residues" evidence="1">
    <location>
        <begin position="31"/>
        <end position="40"/>
    </location>
</feature>
<gene>
    <name evidence="2" type="ORF">B0T17DRAFT_635478</name>
</gene>
<dbReference type="AlphaFoldDB" id="A0AA39X9S7"/>
<dbReference type="Proteomes" id="UP001174934">
    <property type="component" value="Unassembled WGS sequence"/>
</dbReference>
<feature type="compositionally biased region" description="Acidic residues" evidence="1">
    <location>
        <begin position="43"/>
        <end position="71"/>
    </location>
</feature>
<feature type="compositionally biased region" description="Basic and acidic residues" evidence="1">
    <location>
        <begin position="1"/>
        <end position="10"/>
    </location>
</feature>
<feature type="compositionally biased region" description="Acidic residues" evidence="1">
    <location>
        <begin position="215"/>
        <end position="237"/>
    </location>
</feature>
<organism evidence="2 3">
    <name type="scientific">Bombardia bombarda</name>
    <dbReference type="NCBI Taxonomy" id="252184"/>
    <lineage>
        <taxon>Eukaryota</taxon>
        <taxon>Fungi</taxon>
        <taxon>Dikarya</taxon>
        <taxon>Ascomycota</taxon>
        <taxon>Pezizomycotina</taxon>
        <taxon>Sordariomycetes</taxon>
        <taxon>Sordariomycetidae</taxon>
        <taxon>Sordariales</taxon>
        <taxon>Lasiosphaeriaceae</taxon>
        <taxon>Bombardia</taxon>
    </lineage>
</organism>
<feature type="region of interest" description="Disordered" evidence="1">
    <location>
        <begin position="204"/>
        <end position="237"/>
    </location>
</feature>
<evidence type="ECO:0000313" key="2">
    <source>
        <dbReference type="EMBL" id="KAK0629972.1"/>
    </source>
</evidence>
<sequence length="237" mass="26748">MSYDDVEKALGLEPPPKTGKEKGRSEELWSTYDSDSSNALSAVDEDEAEDNENDDNDDDDSDDDNDSDEQPDTNQSTTVTTHAINLDLDEAYECYIPEDLRQITLPEQRALAYHIKQSLEQEAYADGLDARAAYQEEKHLWAMLQQNPPPGQEPVRAAVPQKEPGPQKRYKAEMGHWVYPGSRGVLNKVGMGAVSSWEWEYMVQEGKEKKKREEAGEEDGDEDVDEEDEGEDGEDEE</sequence>
<proteinExistence type="predicted"/>